<proteinExistence type="predicted"/>
<evidence type="ECO:0000313" key="1">
    <source>
        <dbReference type="EMBL" id="OIJ09472.1"/>
    </source>
</evidence>
<name>A0A1S2LAG4_9BACI</name>
<comment type="caution">
    <text evidence="1">The sequence shown here is derived from an EMBL/GenBank/DDBJ whole genome shotgun (WGS) entry which is preliminary data.</text>
</comment>
<reference evidence="1 2" key="1">
    <citation type="submission" date="2016-10" db="EMBL/GenBank/DDBJ databases">
        <title>Draft genome sequences of four alkaliphilic bacteria belonging to the Anaerobacillus genus.</title>
        <authorList>
            <person name="Bassil N.M."/>
            <person name="Lloyd J.R."/>
        </authorList>
    </citation>
    <scope>NUCLEOTIDE SEQUENCE [LARGE SCALE GENOMIC DNA]</scope>
    <source>
        <strain evidence="1 2">DSM 15340</strain>
    </source>
</reference>
<accession>A0A1S2LAG4</accession>
<dbReference type="RefSeq" id="WP_071314497.1">
    <property type="nucleotide sequence ID" value="NZ_MLQQ01000044.1"/>
</dbReference>
<gene>
    <name evidence="1" type="ORF">BKP35_16590</name>
</gene>
<dbReference type="EMBL" id="MLQQ01000044">
    <property type="protein sequence ID" value="OIJ09472.1"/>
    <property type="molecule type" value="Genomic_DNA"/>
</dbReference>
<dbReference type="Proteomes" id="UP000180098">
    <property type="component" value="Unassembled WGS sequence"/>
</dbReference>
<keyword evidence="2" id="KW-1185">Reference proteome</keyword>
<evidence type="ECO:0000313" key="2">
    <source>
        <dbReference type="Proteomes" id="UP000180098"/>
    </source>
</evidence>
<organism evidence="1 2">
    <name type="scientific">Anaerobacillus arseniciselenatis</name>
    <dbReference type="NCBI Taxonomy" id="85682"/>
    <lineage>
        <taxon>Bacteria</taxon>
        <taxon>Bacillati</taxon>
        <taxon>Bacillota</taxon>
        <taxon>Bacilli</taxon>
        <taxon>Bacillales</taxon>
        <taxon>Bacillaceae</taxon>
        <taxon>Anaerobacillus</taxon>
    </lineage>
</organism>
<dbReference type="AlphaFoldDB" id="A0A1S2LAG4"/>
<protein>
    <submittedName>
        <fullName evidence="1">Uncharacterized protein</fullName>
    </submittedName>
</protein>
<sequence>MMILSLLRKRTLKNEPKNNIGVIRVPLNGKVPPKPEVQQIAAMALKRSDETMKRLGYSD</sequence>